<reference evidence="1" key="1">
    <citation type="submission" date="2020-04" db="EMBL/GenBank/DDBJ databases">
        <authorList>
            <person name="Alioto T."/>
            <person name="Alioto T."/>
            <person name="Gomez Garrido J."/>
        </authorList>
    </citation>
    <scope>NUCLEOTIDE SEQUENCE</scope>
    <source>
        <strain evidence="1">A484AB</strain>
    </source>
</reference>
<dbReference type="OrthoDB" id="5978662at2759"/>
<dbReference type="EMBL" id="CACRXK020005575">
    <property type="protein sequence ID" value="CAB4006695.1"/>
    <property type="molecule type" value="Genomic_DNA"/>
</dbReference>
<gene>
    <name evidence="1" type="ORF">PACLA_8A004685</name>
</gene>
<dbReference type="Proteomes" id="UP001152795">
    <property type="component" value="Unassembled WGS sequence"/>
</dbReference>
<dbReference type="AlphaFoldDB" id="A0A7D9ECW1"/>
<evidence type="ECO:0000313" key="2">
    <source>
        <dbReference type="Proteomes" id="UP001152795"/>
    </source>
</evidence>
<accession>A0A7D9ECW1</accession>
<dbReference type="PANTHER" id="PTHR47331">
    <property type="entry name" value="PHD-TYPE DOMAIN-CONTAINING PROTEIN"/>
    <property type="match status" value="1"/>
</dbReference>
<sequence length="212" mass="23971">MPNPGKILGHVWNKTEDTLKVQLQDNDDGKLTKRAILSRLGRAYNPLGIISPTMIEVKRIYRDSCEEQKNWNAEFSPALTRQWNNWTKQLRDIEVPRSLMPAGETKAIELHLFTQASALACSTVAIAVVDQDSRKSKGLIASKSRLAKRNTSIPRLELVSGQMGANLARNLTRALKRLPIQGREKPWEMDERQGDANREGSRWSSERSRIVA</sequence>
<protein>
    <submittedName>
        <fullName evidence="1">Uncharacterized protein</fullName>
    </submittedName>
</protein>
<keyword evidence="2" id="KW-1185">Reference proteome</keyword>
<dbReference type="Pfam" id="PF05380">
    <property type="entry name" value="Peptidase_A17"/>
    <property type="match status" value="1"/>
</dbReference>
<name>A0A7D9ECW1_PARCT</name>
<dbReference type="InterPro" id="IPR008042">
    <property type="entry name" value="Retrotrans_Pao"/>
</dbReference>
<evidence type="ECO:0000313" key="1">
    <source>
        <dbReference type="EMBL" id="CAB4006695.1"/>
    </source>
</evidence>
<organism evidence="1 2">
    <name type="scientific">Paramuricea clavata</name>
    <name type="common">Red gorgonian</name>
    <name type="synonym">Violescent sea-whip</name>
    <dbReference type="NCBI Taxonomy" id="317549"/>
    <lineage>
        <taxon>Eukaryota</taxon>
        <taxon>Metazoa</taxon>
        <taxon>Cnidaria</taxon>
        <taxon>Anthozoa</taxon>
        <taxon>Octocorallia</taxon>
        <taxon>Malacalcyonacea</taxon>
        <taxon>Plexauridae</taxon>
        <taxon>Paramuricea</taxon>
    </lineage>
</organism>
<comment type="caution">
    <text evidence="1">The sequence shown here is derived from an EMBL/GenBank/DDBJ whole genome shotgun (WGS) entry which is preliminary data.</text>
</comment>
<proteinExistence type="predicted"/>